<dbReference type="Proteomes" id="UP000838412">
    <property type="component" value="Chromosome 15"/>
</dbReference>
<keyword evidence="4" id="KW-1185">Reference proteome</keyword>
<proteinExistence type="predicted"/>
<feature type="domain" description="Mutator-like transposase" evidence="2">
    <location>
        <begin position="105"/>
        <end position="485"/>
    </location>
</feature>
<feature type="region of interest" description="Disordered" evidence="1">
    <location>
        <begin position="1"/>
        <end position="28"/>
    </location>
</feature>
<feature type="compositionally biased region" description="Basic residues" evidence="1">
    <location>
        <begin position="652"/>
        <end position="666"/>
    </location>
</feature>
<organism evidence="3 4">
    <name type="scientific">Branchiostoma lanceolatum</name>
    <name type="common">Common lancelet</name>
    <name type="synonym">Amphioxus lanceolatum</name>
    <dbReference type="NCBI Taxonomy" id="7740"/>
    <lineage>
        <taxon>Eukaryota</taxon>
        <taxon>Metazoa</taxon>
        <taxon>Chordata</taxon>
        <taxon>Cephalochordata</taxon>
        <taxon>Leptocardii</taxon>
        <taxon>Amphioxiformes</taxon>
        <taxon>Branchiostomatidae</taxon>
        <taxon>Branchiostoma</taxon>
    </lineage>
</organism>
<dbReference type="OrthoDB" id="6122456at2759"/>
<feature type="compositionally biased region" description="Basic residues" evidence="1">
    <location>
        <begin position="1"/>
        <end position="25"/>
    </location>
</feature>
<sequence length="690" mass="77158">MAARKKRGRKKNGRPHRAGQFRKGQKPWNKGLDLMQVKAISSYRRPTEDQEGLYVNKDRAGNILQNDTETLNEVGRTMVLRPTKLAGSRIARFLGKKVDSDEVEGYRIWHAKTAVRACARAQRDHDKHQPDCEGLVRLSFKGEIKKGLATVETLVCDTCKYASPKRKFYTEAKRPGPGAKIAVPNLAVQIAMFNSPIGVRVLREMAAALDLPVPSKSGLQRMANRYSDLMVKKNEDDMETWRETIYDIHLQKGNPPGSGIPAEIDTRYQTPLRSARGKKPGQPSPNSVTSLAENVTPKKLALAVHVRNKICPTRNLNEGRGKPVPAHKCPANIPEEAVIGDEKQAARDVAKKMLSGRRKTPVGQLVEDGDSSSSKGFKEVMMEETGQKVTAFKDIVHLGKGVRNRVTTTKWSKEMFPGQDQLERNRVRDRFGNDLCKRLNTEHKLARKRFPQKKKMAAKMKQVMEAIPYCYAGDHDRCVAGSLVCRHPRKWKFKDLPAKARENITPSSADLKLLQKIMEHRLGKTALKKTRCGRTTNKVESLNRQIGKACPKNVLRSRTFAGRVASAVHSSNNGTGMSIAQKRAAANIPLSPNSAVVSGLEGMDREQKYQRAYKMEVPNKIRQQAKTTTRFAAYDIRKEQGTYKSKVVTGKSKGKGKGRGKGKAVRKNTEHSYSRDAEEESPDTYSSDEE</sequence>
<evidence type="ECO:0000256" key="1">
    <source>
        <dbReference type="SAM" id="MobiDB-lite"/>
    </source>
</evidence>
<reference evidence="3" key="1">
    <citation type="submission" date="2022-01" db="EMBL/GenBank/DDBJ databases">
        <authorList>
            <person name="Braso-Vives M."/>
        </authorList>
    </citation>
    <scope>NUCLEOTIDE SEQUENCE</scope>
</reference>
<accession>A0A8J9Z3Q6</accession>
<name>A0A8J9Z3Q6_BRALA</name>
<gene>
    <name evidence="3" type="primary">Hypp7754</name>
    <name evidence="3" type="ORF">BLAG_LOCUS8588</name>
</gene>
<feature type="compositionally biased region" description="Basic and acidic residues" evidence="1">
    <location>
        <begin position="667"/>
        <end position="676"/>
    </location>
</feature>
<dbReference type="EMBL" id="OV696700">
    <property type="protein sequence ID" value="CAH1246632.1"/>
    <property type="molecule type" value="Genomic_DNA"/>
</dbReference>
<feature type="region of interest" description="Disordered" evidence="1">
    <location>
        <begin position="642"/>
        <end position="690"/>
    </location>
</feature>
<evidence type="ECO:0000313" key="4">
    <source>
        <dbReference type="Proteomes" id="UP000838412"/>
    </source>
</evidence>
<evidence type="ECO:0000259" key="2">
    <source>
        <dbReference type="Pfam" id="PF20700"/>
    </source>
</evidence>
<protein>
    <submittedName>
        <fullName evidence="3">Hypp7754 protein</fullName>
    </submittedName>
</protein>
<feature type="region of interest" description="Disordered" evidence="1">
    <location>
        <begin position="353"/>
        <end position="376"/>
    </location>
</feature>
<dbReference type="Pfam" id="PF20700">
    <property type="entry name" value="Mutator"/>
    <property type="match status" value="1"/>
</dbReference>
<dbReference type="AlphaFoldDB" id="A0A8J9Z3Q6"/>
<feature type="compositionally biased region" description="Acidic residues" evidence="1">
    <location>
        <begin position="677"/>
        <end position="690"/>
    </location>
</feature>
<dbReference type="InterPro" id="IPR049012">
    <property type="entry name" value="Mutator_transp_dom"/>
</dbReference>
<evidence type="ECO:0000313" key="3">
    <source>
        <dbReference type="EMBL" id="CAH1246632.1"/>
    </source>
</evidence>